<feature type="transmembrane region" description="Helical" evidence="6">
    <location>
        <begin position="20"/>
        <end position="42"/>
    </location>
</feature>
<evidence type="ECO:0000256" key="6">
    <source>
        <dbReference type="SAM" id="Phobius"/>
    </source>
</evidence>
<feature type="transmembrane region" description="Helical" evidence="6">
    <location>
        <begin position="213"/>
        <end position="231"/>
    </location>
</feature>
<evidence type="ECO:0000256" key="2">
    <source>
        <dbReference type="ARBA" id="ARBA00022475"/>
    </source>
</evidence>
<evidence type="ECO:0000313" key="8">
    <source>
        <dbReference type="Proteomes" id="UP000252182"/>
    </source>
</evidence>
<name>A0A345D9A4_9BURK</name>
<evidence type="ECO:0000313" key="7">
    <source>
        <dbReference type="EMBL" id="AXF84942.1"/>
    </source>
</evidence>
<comment type="subcellular location">
    <subcellularLocation>
        <location evidence="1">Cell membrane</location>
        <topology evidence="1">Multi-pass membrane protein</topology>
    </subcellularLocation>
</comment>
<keyword evidence="5 6" id="KW-0472">Membrane</keyword>
<dbReference type="OrthoDB" id="9809785at2"/>
<dbReference type="RefSeq" id="WP_114562193.1">
    <property type="nucleotide sequence ID" value="NZ_CP031124.1"/>
</dbReference>
<keyword evidence="3 6" id="KW-0812">Transmembrane</keyword>
<evidence type="ECO:0000256" key="1">
    <source>
        <dbReference type="ARBA" id="ARBA00004651"/>
    </source>
</evidence>
<proteinExistence type="predicted"/>
<keyword evidence="2" id="KW-1003">Cell membrane</keyword>
<dbReference type="CDD" id="cd06580">
    <property type="entry name" value="TM_PBP1_transp_TpRbsC_like"/>
    <property type="match status" value="1"/>
</dbReference>
<dbReference type="InterPro" id="IPR001851">
    <property type="entry name" value="ABC_transp_permease"/>
</dbReference>
<dbReference type="KEGG" id="hyf:DTO96_100658"/>
<evidence type="ECO:0000256" key="4">
    <source>
        <dbReference type="ARBA" id="ARBA00022989"/>
    </source>
</evidence>
<protein>
    <submittedName>
        <fullName evidence="7">Uncharacterized protein</fullName>
    </submittedName>
</protein>
<reference evidence="8" key="1">
    <citation type="submission" date="2018-07" db="EMBL/GenBank/DDBJ databases">
        <authorList>
            <person name="Kim H."/>
        </authorList>
    </citation>
    <scope>NUCLEOTIDE SEQUENCE [LARGE SCALE GENOMIC DNA]</scope>
    <source>
        <strain evidence="8">F02</strain>
    </source>
</reference>
<dbReference type="PANTHER" id="PTHR47089:SF1">
    <property type="entry name" value="GUANOSINE ABC TRANSPORTER PERMEASE PROTEIN NUPP"/>
    <property type="match status" value="1"/>
</dbReference>
<feature type="transmembrane region" description="Helical" evidence="6">
    <location>
        <begin position="260"/>
        <end position="278"/>
    </location>
</feature>
<dbReference type="PANTHER" id="PTHR47089">
    <property type="entry name" value="ABC TRANSPORTER, PERMEASE PROTEIN"/>
    <property type="match status" value="1"/>
</dbReference>
<keyword evidence="4 6" id="KW-1133">Transmembrane helix</keyword>
<dbReference type="Proteomes" id="UP000252182">
    <property type="component" value="Chromosome"/>
</dbReference>
<dbReference type="AlphaFoldDB" id="A0A345D9A4"/>
<keyword evidence="8" id="KW-1185">Reference proteome</keyword>
<dbReference type="EMBL" id="CP031124">
    <property type="protein sequence ID" value="AXF84942.1"/>
    <property type="molecule type" value="Genomic_DNA"/>
</dbReference>
<dbReference type="GO" id="GO:0022857">
    <property type="term" value="F:transmembrane transporter activity"/>
    <property type="evidence" value="ECO:0007669"/>
    <property type="project" value="InterPro"/>
</dbReference>
<dbReference type="GO" id="GO:0005886">
    <property type="term" value="C:plasma membrane"/>
    <property type="evidence" value="ECO:0007669"/>
    <property type="project" value="UniProtKB-SubCell"/>
</dbReference>
<gene>
    <name evidence="7" type="ORF">DTO96_100658</name>
</gene>
<accession>A0A345D9A4</accession>
<feature type="transmembrane region" description="Helical" evidence="6">
    <location>
        <begin position="118"/>
        <end position="138"/>
    </location>
</feature>
<feature type="transmembrane region" description="Helical" evidence="6">
    <location>
        <begin position="95"/>
        <end position="112"/>
    </location>
</feature>
<evidence type="ECO:0000256" key="3">
    <source>
        <dbReference type="ARBA" id="ARBA00022692"/>
    </source>
</evidence>
<evidence type="ECO:0000256" key="5">
    <source>
        <dbReference type="ARBA" id="ARBA00023136"/>
    </source>
</evidence>
<dbReference type="Pfam" id="PF02653">
    <property type="entry name" value="BPD_transp_2"/>
    <property type="match status" value="1"/>
</dbReference>
<feature type="transmembrane region" description="Helical" evidence="6">
    <location>
        <begin position="150"/>
        <end position="168"/>
    </location>
</feature>
<feature type="transmembrane region" description="Helical" evidence="6">
    <location>
        <begin position="340"/>
        <end position="361"/>
    </location>
</feature>
<sequence>MGLSFKLTPRDVPSVKMQVLVPIMVTALTLLSGLAVFVAIGVDVGDAFTAYFIEPLSTLNGVAEWLLKALPLCLIALGLAVAYRANVWNIGAEGQLVMGGVFATSTMVLLQGTVHSGVLAVIMVFAGVLGGMLWAGLAAWMRTRFNANEILTTLMLVYVAQSVLQYVLVGSAASTAVLQDPNGAGFPQSATFPLEATLPLLASWMTLFEGTRLHVGIFLLFLIVPAFWVLMNKSFIGYQMRVAGLAPAAANYAGFSGKRLVWLVMLISGAMAGLAGALELVGPVGQLQDSWRPGYGFTAIIVAFLGRLNPIGIVLASLLMALLMLGGEALQLAMSLPKSVSSLFQGLLLIFLLGADVLVNYRVSKK</sequence>
<organism evidence="7 8">
    <name type="scientific">Ephemeroptericola cinctiostellae</name>
    <dbReference type="NCBI Taxonomy" id="2268024"/>
    <lineage>
        <taxon>Bacteria</taxon>
        <taxon>Pseudomonadati</taxon>
        <taxon>Pseudomonadota</taxon>
        <taxon>Betaproteobacteria</taxon>
        <taxon>Burkholderiales</taxon>
        <taxon>Burkholderiaceae</taxon>
        <taxon>Ephemeroptericola</taxon>
    </lineage>
</organism>
<feature type="transmembrane region" description="Helical" evidence="6">
    <location>
        <begin position="62"/>
        <end position="83"/>
    </location>
</feature>